<dbReference type="SUPFAM" id="SSF53756">
    <property type="entry name" value="UDP-Glycosyltransferase/glycogen phosphorylase"/>
    <property type="match status" value="1"/>
</dbReference>
<dbReference type="PANTHER" id="PTHR46401:SF2">
    <property type="entry name" value="GLYCOSYLTRANSFERASE WBBK-RELATED"/>
    <property type="match status" value="1"/>
</dbReference>
<gene>
    <name evidence="3" type="ORF">UU72_C0007G0017</name>
</gene>
<dbReference type="Gene3D" id="3.40.50.2000">
    <property type="entry name" value="Glycogen Phosphorylase B"/>
    <property type="match status" value="1"/>
</dbReference>
<protein>
    <submittedName>
        <fullName evidence="3">Glycosyl transferase group 1</fullName>
    </submittedName>
</protein>
<sequence>MKVLMLGRFELLDKGGGDKIQIENTAKELRKLGVSVDIKVGLKNDLQPYDIIHVFQLDWTPETYLYAEAVKKAGKPFVLSPIHHNVEEVKKFDDEYVFDFRRVAKLLFKEQHNRDTFKNVYRSIFDRKKLKPTIKSVMVGLKKMHTKTLSMADVVLVQTEAEVKDLQRTYSVDFKWKKIPNGVGETFMSIKDYENKLDFKNYIICVGRIEPRKNQLNIIKAVKSFRTKYALDTKLVLIGSKVGEKHFEYLYRFNKELRQNPWIAHIERVPYEEMPHYYHFAKVGVSASWFETTGLTSLEALYCGANAVAAGDRAGEYLGDLVSYCHPYDTDSIEKAIEKEYFAQRPNISETMQNEYTWQNAARMTLEVYNSLMGETAKK</sequence>
<name>A0A0G0WYB4_UNCKA</name>
<dbReference type="InterPro" id="IPR001296">
    <property type="entry name" value="Glyco_trans_1"/>
</dbReference>
<feature type="domain" description="Glycosyl transferase family 1" evidence="2">
    <location>
        <begin position="198"/>
        <end position="339"/>
    </location>
</feature>
<reference evidence="3 4" key="1">
    <citation type="journal article" date="2015" name="Nature">
        <title>rRNA introns, odd ribosomes, and small enigmatic genomes across a large radiation of phyla.</title>
        <authorList>
            <person name="Brown C.T."/>
            <person name="Hug L.A."/>
            <person name="Thomas B.C."/>
            <person name="Sharon I."/>
            <person name="Castelle C.J."/>
            <person name="Singh A."/>
            <person name="Wilkins M.J."/>
            <person name="Williams K.H."/>
            <person name="Banfield J.F."/>
        </authorList>
    </citation>
    <scope>NUCLEOTIDE SEQUENCE [LARGE SCALE GENOMIC DNA]</scope>
</reference>
<evidence type="ECO:0000313" key="3">
    <source>
        <dbReference type="EMBL" id="KKS17122.1"/>
    </source>
</evidence>
<evidence type="ECO:0000259" key="2">
    <source>
        <dbReference type="Pfam" id="PF00534"/>
    </source>
</evidence>
<dbReference type="Pfam" id="PF00534">
    <property type="entry name" value="Glycos_transf_1"/>
    <property type="match status" value="1"/>
</dbReference>
<dbReference type="AlphaFoldDB" id="A0A0G0WYB4"/>
<dbReference type="GO" id="GO:0009103">
    <property type="term" value="P:lipopolysaccharide biosynthetic process"/>
    <property type="evidence" value="ECO:0007669"/>
    <property type="project" value="TreeGrafter"/>
</dbReference>
<comment type="caution">
    <text evidence="3">The sequence shown here is derived from an EMBL/GenBank/DDBJ whole genome shotgun (WGS) entry which is preliminary data.</text>
</comment>
<organism evidence="3 4">
    <name type="scientific">candidate division WWE3 bacterium GW2011_GWB1_41_6</name>
    <dbReference type="NCBI Taxonomy" id="1619112"/>
    <lineage>
        <taxon>Bacteria</taxon>
        <taxon>Katanobacteria</taxon>
    </lineage>
</organism>
<proteinExistence type="predicted"/>
<dbReference type="EMBL" id="LCBS01000007">
    <property type="protein sequence ID" value="KKS17122.1"/>
    <property type="molecule type" value="Genomic_DNA"/>
</dbReference>
<keyword evidence="1 3" id="KW-0808">Transferase</keyword>
<dbReference type="PANTHER" id="PTHR46401">
    <property type="entry name" value="GLYCOSYLTRANSFERASE WBBK-RELATED"/>
    <property type="match status" value="1"/>
</dbReference>
<evidence type="ECO:0000256" key="1">
    <source>
        <dbReference type="ARBA" id="ARBA00022679"/>
    </source>
</evidence>
<dbReference type="GO" id="GO:0016757">
    <property type="term" value="F:glycosyltransferase activity"/>
    <property type="evidence" value="ECO:0007669"/>
    <property type="project" value="InterPro"/>
</dbReference>
<accession>A0A0G0WYB4</accession>
<dbReference type="Proteomes" id="UP000034163">
    <property type="component" value="Unassembled WGS sequence"/>
</dbReference>
<evidence type="ECO:0000313" key="4">
    <source>
        <dbReference type="Proteomes" id="UP000034163"/>
    </source>
</evidence>